<feature type="domain" description="BIG2" evidence="2">
    <location>
        <begin position="496"/>
        <end position="581"/>
    </location>
</feature>
<name>A0A367YVN9_9ACTN</name>
<accession>A0A367YVN9</accession>
<dbReference type="InterPro" id="IPR008964">
    <property type="entry name" value="Invasin/intimin_cell_adhesion"/>
</dbReference>
<feature type="signal peptide" evidence="1">
    <location>
        <begin position="1"/>
        <end position="25"/>
    </location>
</feature>
<organism evidence="3 4">
    <name type="scientific">Desertihabitans brevis</name>
    <dbReference type="NCBI Taxonomy" id="2268447"/>
    <lineage>
        <taxon>Bacteria</taxon>
        <taxon>Bacillati</taxon>
        <taxon>Actinomycetota</taxon>
        <taxon>Actinomycetes</taxon>
        <taxon>Propionibacteriales</taxon>
        <taxon>Propionibacteriaceae</taxon>
        <taxon>Desertihabitans</taxon>
    </lineage>
</organism>
<dbReference type="PANTHER" id="PTHR40446">
    <property type="entry name" value="N-ACETYLGLUCOSAMINE-1-PHOSPHODIESTER ALPHA-N-ACETYLGLUCOSAMINIDASE"/>
    <property type="match status" value="1"/>
</dbReference>
<evidence type="ECO:0000313" key="4">
    <source>
        <dbReference type="Proteomes" id="UP000252770"/>
    </source>
</evidence>
<dbReference type="EMBL" id="QOUI01000004">
    <property type="protein sequence ID" value="RCK69955.1"/>
    <property type="molecule type" value="Genomic_DNA"/>
</dbReference>
<gene>
    <name evidence="3" type="ORF">DT076_08050</name>
</gene>
<dbReference type="Pfam" id="PF09992">
    <property type="entry name" value="NAGPA"/>
    <property type="match status" value="1"/>
</dbReference>
<comment type="caution">
    <text evidence="3">The sequence shown here is derived from an EMBL/GenBank/DDBJ whole genome shotgun (WGS) entry which is preliminary data.</text>
</comment>
<dbReference type="InterPro" id="IPR003343">
    <property type="entry name" value="Big_2"/>
</dbReference>
<dbReference type="AlphaFoldDB" id="A0A367YVN9"/>
<proteinExistence type="predicted"/>
<sequence>MGAALAGLTVLLAAVAGTLVPTATAPTATAVPDRSWMPEQLPSWATITQRTATEPEAVTDGVSYASEAVASVEGNVPVHVVTADTTDENVRLGAVVSNDTVVDPENETVSSMAHRTGAVAGINGGYFQINASGQANDGEIVDGEIWKSPTPGHEGTVSVLEDGSVVYGTQEFTGTLAVQDGPSRRLTSVNRLDDATGDGITQITPRLGDVADSWFGGQHVVALGTSDDGGATLRITEVTTVDALSGEHHGLVGGDPASAGGRWIQENLRAGSVVTTAHRTTPDDDIAQLIQGPGRILADGEVFADPDHQMPSGLHPESAIGSTADGRLVMAAFDGQKTADVALGVGWRQVATYLQSLGVEDAVLLDGGGSTAMVVRRPGDTQASVANVPSDGAERPVANGLFVYSTASEPGPAVEVSVNGGEELSTAAGVTSEVSAHAVDAHGNPSRDEVTVTAKPPRFGGTWQDGAFTAGSAGKGVLVAKAGKATATTRLTVARTFDRLEVAPEAKGLANGARQTFTVQGRNGDAPAVPVDPGSVEWALDRDDLGSIDPATGVFTAAAEGDGEVRVTATAGGREATAVLSIGSVVRPLVVAESAADWQLQAEGGATTVPADRFAETTEVPPDSAQARALQVGYSFPDDPNQHRLRATPNNGAGVKLEKNELGQIPQDVLFTFKVESETPQQSWIVLNVVDAEGHRLGLWTALTADHYGEWQTMAKSVNRGVFTAYPLTLEDISFVGQFSTGAEEGTFTLAGLEVSYDVGTPSETPPYEPIDPDNPSWLQYTQDPADFRTGGETFVLGDDGHLIAGRPDATSVQTLADMVRRSEGEAFTTPSGQTVAPLPEAARPEVAVSLGDISDTGRVEDLTFAKQQWERFGVPLWDVVGNHEISQGAIPQNTNFYDVFGQDTHFSFTRGGATFIGLDNSSASILGSDPLQVPAEPQYPWFVEQLDAADTPVVMVGLHWPAYDHAPSRTNQFSSRWEAEQFLQIIQNYRTAHPDQKVVVMYGHSRGFANQLTDPQGRPADGVTGIPQFTIADIGTPPYVAPDQGGFFHFALFHVNADGTVQYSIVPMLESVTIDQGTPGADPVAPRTDTLGVGQERAYTATAVNTRGSDIANPPTMPVADPMSHVWASSDESVATVDPVSGEVTAVAAGTTTISVSTGGITSELELTVG</sequence>
<dbReference type="InterPro" id="IPR029052">
    <property type="entry name" value="Metallo-depent_PP-like"/>
</dbReference>
<dbReference type="SUPFAM" id="SSF56300">
    <property type="entry name" value="Metallo-dependent phosphatases"/>
    <property type="match status" value="1"/>
</dbReference>
<feature type="chain" id="PRO_5038729504" description="BIG2 domain-containing protein" evidence="1">
    <location>
        <begin position="26"/>
        <end position="1171"/>
    </location>
</feature>
<evidence type="ECO:0000259" key="2">
    <source>
        <dbReference type="SMART" id="SM00635"/>
    </source>
</evidence>
<dbReference type="InterPro" id="IPR018711">
    <property type="entry name" value="NAGPA"/>
</dbReference>
<dbReference type="Proteomes" id="UP000252770">
    <property type="component" value="Unassembled WGS sequence"/>
</dbReference>
<feature type="domain" description="BIG2" evidence="2">
    <location>
        <begin position="1083"/>
        <end position="1169"/>
    </location>
</feature>
<dbReference type="Pfam" id="PF02368">
    <property type="entry name" value="Big_2"/>
    <property type="match status" value="2"/>
</dbReference>
<keyword evidence="4" id="KW-1185">Reference proteome</keyword>
<dbReference type="Gene3D" id="3.60.21.10">
    <property type="match status" value="1"/>
</dbReference>
<dbReference type="InterPro" id="IPR004843">
    <property type="entry name" value="Calcineurin-like_PHP"/>
</dbReference>
<dbReference type="SMART" id="SM00635">
    <property type="entry name" value="BID_2"/>
    <property type="match status" value="2"/>
</dbReference>
<dbReference type="Pfam" id="PF00149">
    <property type="entry name" value="Metallophos"/>
    <property type="match status" value="1"/>
</dbReference>
<dbReference type="GO" id="GO:0016787">
    <property type="term" value="F:hydrolase activity"/>
    <property type="evidence" value="ECO:0007669"/>
    <property type="project" value="InterPro"/>
</dbReference>
<evidence type="ECO:0000313" key="3">
    <source>
        <dbReference type="EMBL" id="RCK69955.1"/>
    </source>
</evidence>
<dbReference type="Gene3D" id="2.60.40.1080">
    <property type="match status" value="2"/>
</dbReference>
<protein>
    <recommendedName>
        <fullName evidence="2">BIG2 domain-containing protein</fullName>
    </recommendedName>
</protein>
<dbReference type="PANTHER" id="PTHR40446:SF2">
    <property type="entry name" value="N-ACETYLGLUCOSAMINE-1-PHOSPHODIESTER ALPHA-N-ACETYLGLUCOSAMINIDASE"/>
    <property type="match status" value="1"/>
</dbReference>
<keyword evidence="1" id="KW-0732">Signal</keyword>
<reference evidence="3 4" key="1">
    <citation type="submission" date="2018-07" db="EMBL/GenBank/DDBJ databases">
        <title>Desertimonas flava gen. nov. sp. nov.</title>
        <authorList>
            <person name="Liu S."/>
        </authorList>
    </citation>
    <scope>NUCLEOTIDE SEQUENCE [LARGE SCALE GENOMIC DNA]</scope>
    <source>
        <strain evidence="3 4">16Sb5-5</strain>
    </source>
</reference>
<dbReference type="SUPFAM" id="SSF49373">
    <property type="entry name" value="Invasin/intimin cell-adhesion fragments"/>
    <property type="match status" value="1"/>
</dbReference>
<evidence type="ECO:0000256" key="1">
    <source>
        <dbReference type="SAM" id="SignalP"/>
    </source>
</evidence>